<dbReference type="InterPro" id="IPR050559">
    <property type="entry name" value="P-Pant_transferase_sf"/>
</dbReference>
<dbReference type="Pfam" id="PF01648">
    <property type="entry name" value="ACPS"/>
    <property type="match status" value="1"/>
</dbReference>
<evidence type="ECO:0000256" key="6">
    <source>
        <dbReference type="ARBA" id="ARBA00033443"/>
    </source>
</evidence>
<dbReference type="InterPro" id="IPR037143">
    <property type="entry name" value="4-PPantetheinyl_Trfase_dom_sf"/>
</dbReference>
<dbReference type="Proteomes" id="UP000663891">
    <property type="component" value="Unassembled WGS sequence"/>
</dbReference>
<dbReference type="PANTHER" id="PTHR12215">
    <property type="entry name" value="PHOSPHOPANTETHEINE TRANSFERASE"/>
    <property type="match status" value="1"/>
</dbReference>
<organism evidence="12 14">
    <name type="scientific">Adineta steineri</name>
    <dbReference type="NCBI Taxonomy" id="433720"/>
    <lineage>
        <taxon>Eukaryota</taxon>
        <taxon>Metazoa</taxon>
        <taxon>Spiralia</taxon>
        <taxon>Gnathifera</taxon>
        <taxon>Rotifera</taxon>
        <taxon>Eurotatoria</taxon>
        <taxon>Bdelloidea</taxon>
        <taxon>Adinetida</taxon>
        <taxon>Adinetidae</taxon>
        <taxon>Adineta</taxon>
    </lineage>
</organism>
<evidence type="ECO:0000313" key="13">
    <source>
        <dbReference type="EMBL" id="CAF3790001.1"/>
    </source>
</evidence>
<dbReference type="Pfam" id="PF22624">
    <property type="entry name" value="AASDHPPT_N"/>
    <property type="match status" value="1"/>
</dbReference>
<dbReference type="InterPro" id="IPR008278">
    <property type="entry name" value="4-PPantetheinyl_Trfase_dom"/>
</dbReference>
<evidence type="ECO:0000256" key="5">
    <source>
        <dbReference type="ARBA" id="ARBA00030484"/>
    </source>
</evidence>
<evidence type="ECO:0000256" key="8">
    <source>
        <dbReference type="ARBA" id="ARBA00048794"/>
    </source>
</evidence>
<dbReference type="GO" id="GO:0008897">
    <property type="term" value="F:holo-[acyl-carrier-protein] synthase activity"/>
    <property type="evidence" value="ECO:0007669"/>
    <property type="project" value="UniProtKB-EC"/>
</dbReference>
<evidence type="ECO:0000256" key="1">
    <source>
        <dbReference type="ARBA" id="ARBA00006195"/>
    </source>
</evidence>
<dbReference type="Proteomes" id="UP000663860">
    <property type="component" value="Unassembled WGS sequence"/>
</dbReference>
<evidence type="ECO:0000313" key="12">
    <source>
        <dbReference type="EMBL" id="CAF1097765.1"/>
    </source>
</evidence>
<evidence type="ECO:0000259" key="10">
    <source>
        <dbReference type="Pfam" id="PF22624"/>
    </source>
</evidence>
<dbReference type="EMBL" id="CAJNON010000202">
    <property type="protein sequence ID" value="CAF1097765.1"/>
    <property type="molecule type" value="Genomic_DNA"/>
</dbReference>
<evidence type="ECO:0000256" key="2">
    <source>
        <dbReference type="ARBA" id="ARBA00013172"/>
    </source>
</evidence>
<dbReference type="Proteomes" id="UP000663868">
    <property type="component" value="Unassembled WGS sequence"/>
</dbReference>
<evidence type="ECO:0000256" key="3">
    <source>
        <dbReference type="ARBA" id="ARBA00016301"/>
    </source>
</evidence>
<protein>
    <recommendedName>
        <fullName evidence="3">L-aminoadipate-semialdehyde dehydrogenase-phosphopantetheinyl transferase</fullName>
        <ecNumber evidence="2">2.7.8.7</ecNumber>
    </recommendedName>
    <alternativeName>
        <fullName evidence="5">4'-phosphopantetheinyl transferase</fullName>
    </alternativeName>
    <alternativeName>
        <fullName evidence="6">Alpha-aminoadipic semialdehyde dehydrogenase-phosphopantetheinyl transferase</fullName>
    </alternativeName>
</protein>
<feature type="domain" description="4'-phosphopantetheinyl transferase N-terminal" evidence="10">
    <location>
        <begin position="10"/>
        <end position="101"/>
    </location>
</feature>
<evidence type="ECO:0000256" key="4">
    <source>
        <dbReference type="ARBA" id="ARBA00022679"/>
    </source>
</evidence>
<dbReference type="SUPFAM" id="SSF56214">
    <property type="entry name" value="4'-phosphopantetheinyl transferase"/>
    <property type="match status" value="2"/>
</dbReference>
<dbReference type="AlphaFoldDB" id="A0A814P1H6"/>
<feature type="domain" description="4'-phosphopantetheinyl transferase" evidence="9">
    <location>
        <begin position="106"/>
        <end position="176"/>
    </location>
</feature>
<dbReference type="EMBL" id="CAJOBB010000990">
    <property type="protein sequence ID" value="CAF3790001.1"/>
    <property type="molecule type" value="Genomic_DNA"/>
</dbReference>
<evidence type="ECO:0000313" key="14">
    <source>
        <dbReference type="Proteomes" id="UP000663891"/>
    </source>
</evidence>
<dbReference type="GO" id="GO:0005829">
    <property type="term" value="C:cytosol"/>
    <property type="evidence" value="ECO:0007669"/>
    <property type="project" value="TreeGrafter"/>
</dbReference>
<comment type="catalytic activity">
    <reaction evidence="7">
        <text>apo-[ACP] + CoA = holo-[ACP] + adenosine 3',5'-bisphosphate + H(+)</text>
        <dbReference type="Rhea" id="RHEA:12068"/>
        <dbReference type="Rhea" id="RHEA-COMP:9685"/>
        <dbReference type="Rhea" id="RHEA-COMP:9690"/>
        <dbReference type="ChEBI" id="CHEBI:15378"/>
        <dbReference type="ChEBI" id="CHEBI:29999"/>
        <dbReference type="ChEBI" id="CHEBI:57287"/>
        <dbReference type="ChEBI" id="CHEBI:58343"/>
        <dbReference type="ChEBI" id="CHEBI:64479"/>
        <dbReference type="EC" id="2.7.8.7"/>
    </reaction>
    <physiologicalReaction direction="left-to-right" evidence="7">
        <dbReference type="Rhea" id="RHEA:12069"/>
    </physiologicalReaction>
</comment>
<evidence type="ECO:0000313" key="11">
    <source>
        <dbReference type="EMBL" id="CAF1063826.1"/>
    </source>
</evidence>
<evidence type="ECO:0000259" key="9">
    <source>
        <dbReference type="Pfam" id="PF01648"/>
    </source>
</evidence>
<accession>A0A814P1H6</accession>
<dbReference type="GO" id="GO:0019878">
    <property type="term" value="P:lysine biosynthetic process via aminoadipic acid"/>
    <property type="evidence" value="ECO:0007669"/>
    <property type="project" value="TreeGrafter"/>
</dbReference>
<sequence>MYRFYINCHHWRPTRQQWIYANRCLPIDELKRIDQYVYQRDIKFTLIGQLLIRYLLNHVFHEKSSSFLIQRTKLNRPFSQLTPSFDFNLSHHHQLVCIAGTFHGQIGCDTILYQTNQIRKENYELFRKKFTLNEYELIKKKPSNFYRLWCLKESYIKWLGIGMGFQLLRLNFHMDGTEDLVPNKIISNTILNIDNQLNTDNIRFDEQIIFLNDNEQQIITLCLSRNNHCQLFVELNIDDILHGCTPFDKNKEDDLISWERFQMKRQTDLF</sequence>
<comment type="caution">
    <text evidence="12">The sequence shown here is derived from an EMBL/GenBank/DDBJ whole genome shotgun (WGS) entry which is preliminary data.</text>
</comment>
<name>A0A814P1H6_9BILA</name>
<gene>
    <name evidence="11" type="ORF">IZO911_LOCUS21028</name>
    <name evidence="13" type="ORF">KXQ929_LOCUS16397</name>
    <name evidence="12" type="ORF">VCS650_LOCUS19923</name>
</gene>
<dbReference type="PANTHER" id="PTHR12215:SF10">
    <property type="entry name" value="L-AMINOADIPATE-SEMIALDEHYDE DEHYDROGENASE-PHOSPHOPANTETHEINYL TRANSFERASE"/>
    <property type="match status" value="1"/>
</dbReference>
<dbReference type="EMBL" id="CAJNOE010000223">
    <property type="protein sequence ID" value="CAF1063826.1"/>
    <property type="molecule type" value="Genomic_DNA"/>
</dbReference>
<dbReference type="GO" id="GO:0000287">
    <property type="term" value="F:magnesium ion binding"/>
    <property type="evidence" value="ECO:0007669"/>
    <property type="project" value="InterPro"/>
</dbReference>
<reference evidence="12" key="1">
    <citation type="submission" date="2021-02" db="EMBL/GenBank/DDBJ databases">
        <authorList>
            <person name="Nowell W R."/>
        </authorList>
    </citation>
    <scope>NUCLEOTIDE SEQUENCE</scope>
</reference>
<dbReference type="InterPro" id="IPR055066">
    <property type="entry name" value="AASDHPPT_N"/>
</dbReference>
<dbReference type="Gene3D" id="3.90.470.20">
    <property type="entry name" value="4'-phosphopantetheinyl transferase domain"/>
    <property type="match status" value="2"/>
</dbReference>
<evidence type="ECO:0000256" key="7">
    <source>
        <dbReference type="ARBA" id="ARBA00048641"/>
    </source>
</evidence>
<comment type="similarity">
    <text evidence="1">Belongs to the P-Pant transferase superfamily. AcpS family.</text>
</comment>
<keyword evidence="4" id="KW-0808">Transferase</keyword>
<comment type="catalytic activity">
    <reaction evidence="8">
        <text>apo-[ACP] + acetyl-CoA = acetyl-[ACP] + adenosine 3',5'-bisphosphate + H(+)</text>
        <dbReference type="Rhea" id="RHEA:46564"/>
        <dbReference type="Rhea" id="RHEA-COMP:9621"/>
        <dbReference type="Rhea" id="RHEA-COMP:9690"/>
        <dbReference type="ChEBI" id="CHEBI:15378"/>
        <dbReference type="ChEBI" id="CHEBI:29999"/>
        <dbReference type="ChEBI" id="CHEBI:57288"/>
        <dbReference type="ChEBI" id="CHEBI:58343"/>
        <dbReference type="ChEBI" id="CHEBI:78446"/>
    </reaction>
    <physiologicalReaction direction="left-to-right" evidence="8">
        <dbReference type="Rhea" id="RHEA:46565"/>
    </physiologicalReaction>
</comment>
<dbReference type="OrthoDB" id="26719at2759"/>
<dbReference type="EC" id="2.7.8.7" evidence="2"/>
<proteinExistence type="inferred from homology"/>